<organism evidence="2 3">
    <name type="scientific">Candidatus Magasanikbacteria bacterium GW2011_GWC2_45_8</name>
    <dbReference type="NCBI Taxonomy" id="1619050"/>
    <lineage>
        <taxon>Bacteria</taxon>
        <taxon>Candidatus Magasanikiibacteriota</taxon>
    </lineage>
</organism>
<dbReference type="GO" id="GO:0016757">
    <property type="term" value="F:glycosyltransferase activity"/>
    <property type="evidence" value="ECO:0007669"/>
    <property type="project" value="InterPro"/>
</dbReference>
<dbReference type="Gene3D" id="3.40.50.2000">
    <property type="entry name" value="Glycogen Phosphorylase B"/>
    <property type="match status" value="2"/>
</dbReference>
<comment type="caution">
    <text evidence="2">The sequence shown here is derived from an EMBL/GenBank/DDBJ whole genome shotgun (WGS) entry which is preliminary data.</text>
</comment>
<name>A0A0G1Q8X3_9BACT</name>
<keyword evidence="2" id="KW-0808">Transferase</keyword>
<dbReference type="EMBL" id="LCLH01000005">
    <property type="protein sequence ID" value="KKU14153.1"/>
    <property type="molecule type" value="Genomic_DNA"/>
</dbReference>
<sequence length="175" mass="19109">TPQITCVARLEPQKGHDTLLRALALLDDMAWELVLAGDGSLKEYVIDLARVLNIRERVNYLGARRDIPAILQDTDIFVLPSLWEGLGIVILEAGASAVPVVASNVGGIPEMVVDQETGLLVPPGDVEALSHALRALLQDSVRAREMGTAARARVEQNFALPQTIEKYKMLYESLK</sequence>
<dbReference type="AlphaFoldDB" id="A0A0G1Q8X3"/>
<evidence type="ECO:0000313" key="3">
    <source>
        <dbReference type="Proteomes" id="UP000034911"/>
    </source>
</evidence>
<dbReference type="Proteomes" id="UP000034911">
    <property type="component" value="Unassembled WGS sequence"/>
</dbReference>
<gene>
    <name evidence="2" type="ORF">UX20_C0005G0001</name>
</gene>
<protein>
    <submittedName>
        <fullName evidence="2">Glycosyl transferase group 1</fullName>
    </submittedName>
</protein>
<feature type="domain" description="Glycosyl transferase family 1" evidence="1">
    <location>
        <begin position="2"/>
        <end position="152"/>
    </location>
</feature>
<dbReference type="SUPFAM" id="SSF53756">
    <property type="entry name" value="UDP-Glycosyltransferase/glycogen phosphorylase"/>
    <property type="match status" value="1"/>
</dbReference>
<evidence type="ECO:0000259" key="1">
    <source>
        <dbReference type="Pfam" id="PF00534"/>
    </source>
</evidence>
<dbReference type="InterPro" id="IPR001296">
    <property type="entry name" value="Glyco_trans_1"/>
</dbReference>
<evidence type="ECO:0000313" key="2">
    <source>
        <dbReference type="EMBL" id="KKU14153.1"/>
    </source>
</evidence>
<reference evidence="2 3" key="1">
    <citation type="journal article" date="2015" name="Nature">
        <title>rRNA introns, odd ribosomes, and small enigmatic genomes across a large radiation of phyla.</title>
        <authorList>
            <person name="Brown C.T."/>
            <person name="Hug L.A."/>
            <person name="Thomas B.C."/>
            <person name="Sharon I."/>
            <person name="Castelle C.J."/>
            <person name="Singh A."/>
            <person name="Wilkins M.J."/>
            <person name="Williams K.H."/>
            <person name="Banfield J.F."/>
        </authorList>
    </citation>
    <scope>NUCLEOTIDE SEQUENCE [LARGE SCALE GENOMIC DNA]</scope>
</reference>
<proteinExistence type="predicted"/>
<feature type="non-terminal residue" evidence="2">
    <location>
        <position position="1"/>
    </location>
</feature>
<dbReference type="PANTHER" id="PTHR12526:SF630">
    <property type="entry name" value="GLYCOSYLTRANSFERASE"/>
    <property type="match status" value="1"/>
</dbReference>
<dbReference type="STRING" id="1619050.UX20_C0005G0001"/>
<dbReference type="Pfam" id="PF00534">
    <property type="entry name" value="Glycos_transf_1"/>
    <property type="match status" value="1"/>
</dbReference>
<dbReference type="PANTHER" id="PTHR12526">
    <property type="entry name" value="GLYCOSYLTRANSFERASE"/>
    <property type="match status" value="1"/>
</dbReference>
<accession>A0A0G1Q8X3</accession>